<dbReference type="InterPro" id="IPR029063">
    <property type="entry name" value="SAM-dependent_MTases_sf"/>
</dbReference>
<keyword evidence="1" id="KW-0489">Methyltransferase</keyword>
<dbReference type="AlphaFoldDB" id="A0A087S921"/>
<keyword evidence="1" id="KW-0808">Transferase</keyword>
<gene>
    <name evidence="1" type="primary">tam</name>
    <name evidence="1" type="ORF">AAA799B03_00125</name>
</gene>
<protein>
    <submittedName>
        <fullName evidence="1">Trans-aconitate 2-methyltransferase protein</fullName>
        <ecNumber evidence="1">2.1.1.222</ecNumber>
    </submittedName>
</protein>
<dbReference type="CDD" id="cd02440">
    <property type="entry name" value="AdoMet_MTases"/>
    <property type="match status" value="1"/>
</dbReference>
<evidence type="ECO:0000313" key="2">
    <source>
        <dbReference type="Proteomes" id="UP000029384"/>
    </source>
</evidence>
<evidence type="ECO:0000313" key="1">
    <source>
        <dbReference type="EMBL" id="KFM22225.1"/>
    </source>
</evidence>
<dbReference type="Gene3D" id="3.40.50.150">
    <property type="entry name" value="Vaccinia Virus protein VP39"/>
    <property type="match status" value="1"/>
</dbReference>
<organism evidence="1 2">
    <name type="scientific">Marine Group I thaumarchaeote SCGC AAA799-B03</name>
    <dbReference type="NCBI Taxonomy" id="1502289"/>
    <lineage>
        <taxon>Archaea</taxon>
        <taxon>Nitrososphaerota</taxon>
        <taxon>Marine Group I</taxon>
    </lineage>
</organism>
<reference evidence="1 2" key="1">
    <citation type="submission" date="2014-06" db="EMBL/GenBank/DDBJ databases">
        <authorList>
            <person name="Ngugi D.K."/>
            <person name="Blom J."/>
            <person name="Alam I."/>
            <person name="Rashid M."/>
            <person name="Baalawi W."/>
            <person name="Zhang G."/>
            <person name="Hikmawan T."/>
            <person name="Guan Y."/>
            <person name="Antunes A."/>
            <person name="Siam R."/>
            <person name="El-Dorry H."/>
            <person name="Bajic V."/>
            <person name="Stingl U."/>
        </authorList>
    </citation>
    <scope>NUCLEOTIDE SEQUENCE [LARGE SCALE GENOMIC DNA]</scope>
    <source>
        <strain evidence="1">SCGC AAA799-B03</strain>
    </source>
</reference>
<proteinExistence type="predicted"/>
<accession>A0A087S921</accession>
<dbReference type="GO" id="GO:0102208">
    <property type="term" value="F:2-polyprenyl-6-hydroxyphenol methylase activity"/>
    <property type="evidence" value="ECO:0007669"/>
    <property type="project" value="UniProtKB-EC"/>
</dbReference>
<keyword evidence="2" id="KW-1185">Reference proteome</keyword>
<sequence length="243" mass="27866">MSNEQVNWEKWRRAKAPFEDVLGHYQLKMVLKYIKGPSILDVACGDGTLTKQISEIYPDITGIDASKPMIEKAKKRIPDANFIETDFDSYSPESKFDTVIMINILEHVDDANKLMQKAKDWTTENGNIIIQVPNATSLNRRIGTKMGLEESCYTLNETDKSLGHTTVYDLEMLKELAEKSGLEIIDSGGFFLKPFANYQMKQIFETNLWNDEKERQDYFDALFEVGKEISQYASTIFINCTKK</sequence>
<dbReference type="Pfam" id="PF13489">
    <property type="entry name" value="Methyltransf_23"/>
    <property type="match status" value="1"/>
</dbReference>
<dbReference type="PANTHER" id="PTHR43861">
    <property type="entry name" value="TRANS-ACONITATE 2-METHYLTRANSFERASE-RELATED"/>
    <property type="match status" value="1"/>
</dbReference>
<name>A0A087S921_9ARCH</name>
<dbReference type="GO" id="GO:0032259">
    <property type="term" value="P:methylation"/>
    <property type="evidence" value="ECO:0007669"/>
    <property type="project" value="UniProtKB-KW"/>
</dbReference>
<dbReference type="EMBL" id="JOTA01000002">
    <property type="protein sequence ID" value="KFM22225.1"/>
    <property type="molecule type" value="Genomic_DNA"/>
</dbReference>
<comment type="caution">
    <text evidence="1">The sequence shown here is derived from an EMBL/GenBank/DDBJ whole genome shotgun (WGS) entry which is preliminary data.</text>
</comment>
<dbReference type="SUPFAM" id="SSF53335">
    <property type="entry name" value="S-adenosyl-L-methionine-dependent methyltransferases"/>
    <property type="match status" value="1"/>
</dbReference>
<dbReference type="EC" id="2.1.1.222" evidence="1"/>
<dbReference type="Proteomes" id="UP000029384">
    <property type="component" value="Unassembled WGS sequence"/>
</dbReference>